<evidence type="ECO:0000313" key="2">
    <source>
        <dbReference type="Proteomes" id="UP000596660"/>
    </source>
</evidence>
<accession>A0A803NF03</accession>
<organism evidence="1 2">
    <name type="scientific">Chenopodium quinoa</name>
    <name type="common">Quinoa</name>
    <dbReference type="NCBI Taxonomy" id="63459"/>
    <lineage>
        <taxon>Eukaryota</taxon>
        <taxon>Viridiplantae</taxon>
        <taxon>Streptophyta</taxon>
        <taxon>Embryophyta</taxon>
        <taxon>Tracheophyta</taxon>
        <taxon>Spermatophyta</taxon>
        <taxon>Magnoliopsida</taxon>
        <taxon>eudicotyledons</taxon>
        <taxon>Gunneridae</taxon>
        <taxon>Pentapetalae</taxon>
        <taxon>Caryophyllales</taxon>
        <taxon>Chenopodiaceae</taxon>
        <taxon>Chenopodioideae</taxon>
        <taxon>Atripliceae</taxon>
        <taxon>Chenopodium</taxon>
    </lineage>
</organism>
<dbReference type="AlphaFoldDB" id="A0A803NF03"/>
<dbReference type="Gramene" id="AUR62044708-RA">
    <property type="protein sequence ID" value="AUR62044708-RA:cds"/>
    <property type="gene ID" value="AUR62044708"/>
</dbReference>
<proteinExistence type="predicted"/>
<sequence>MDAPLTQVVISFRPLLKQITECLDFPDPEYQYLNLRKSIACLDIRSKSSVVPTIYLGGDTDNMYERCGRLYGYKKEDLEAINKGKSKVYFHGDISTEIGHNQRKVVIDFLEVLRSILSCVDVKCTPIEIIEQFRNQYVSWFTIIHHRNSSGFRCLFSDYCLSQAAAKQDLARKVVDYLIDVCNLEIVDANYRATTCRFDALLCVLERESYLSVKERVLGVKEKLEPSSGLVEQDCVVPVGGEFQVPISNPPVIAFSKIELKSQVPESFAIYDSSIEEIPKGEDSDHLHGRFKRAVYDLIKRYDIVVEDVTVLHKQMYERCGRLYGYKKEDLEAINKGKSKVYFHGDISTEIGHNQRKVVIDFLEVLRSILSCVDVKCTPIEIIEQFRNQYVSWFTIIHHRNSSGFRCLFSDYCLSQAAAKQDLARKVVDYLIDVCNLEIVDANYRATTCRFDALLCVLERESYLSVKERVLGVKEKLEPSSGLVEQDCVVPVGGEFQVPISNPPVIAFSKIELKSQVPESFAIYDSSIEEIQKGEDSDHLHGRFKRVRLLKD</sequence>
<dbReference type="EnsemblPlants" id="AUR62044708-RA">
    <property type="protein sequence ID" value="AUR62044708-RA:cds"/>
    <property type="gene ID" value="AUR62044708"/>
</dbReference>
<evidence type="ECO:0000313" key="1">
    <source>
        <dbReference type="EnsemblPlants" id="AUR62044708-RA:cds"/>
    </source>
</evidence>
<reference evidence="1" key="2">
    <citation type="submission" date="2021-03" db="UniProtKB">
        <authorList>
            <consortium name="EnsemblPlants"/>
        </authorList>
    </citation>
    <scope>IDENTIFICATION</scope>
</reference>
<dbReference type="Proteomes" id="UP000596660">
    <property type="component" value="Unplaced"/>
</dbReference>
<name>A0A803NF03_CHEQI</name>
<keyword evidence="2" id="KW-1185">Reference proteome</keyword>
<protein>
    <submittedName>
        <fullName evidence="1">Uncharacterized protein</fullName>
    </submittedName>
</protein>
<reference evidence="1" key="1">
    <citation type="journal article" date="2017" name="Nature">
        <title>The genome of Chenopodium quinoa.</title>
        <authorList>
            <person name="Jarvis D.E."/>
            <person name="Ho Y.S."/>
            <person name="Lightfoot D.J."/>
            <person name="Schmoeckel S.M."/>
            <person name="Li B."/>
            <person name="Borm T.J.A."/>
            <person name="Ohyanagi H."/>
            <person name="Mineta K."/>
            <person name="Michell C.T."/>
            <person name="Saber N."/>
            <person name="Kharbatia N.M."/>
            <person name="Rupper R.R."/>
            <person name="Sharp A.R."/>
            <person name="Dally N."/>
            <person name="Boughton B.A."/>
            <person name="Woo Y.H."/>
            <person name="Gao G."/>
            <person name="Schijlen E.G.W.M."/>
            <person name="Guo X."/>
            <person name="Momin A.A."/>
            <person name="Negrao S."/>
            <person name="Al-Babili S."/>
            <person name="Gehring C."/>
            <person name="Roessner U."/>
            <person name="Jung C."/>
            <person name="Murphy K."/>
            <person name="Arold S.T."/>
            <person name="Gojobori T."/>
            <person name="van der Linden C.G."/>
            <person name="van Loo E.N."/>
            <person name="Jellen E.N."/>
            <person name="Maughan P.J."/>
            <person name="Tester M."/>
        </authorList>
    </citation>
    <scope>NUCLEOTIDE SEQUENCE [LARGE SCALE GENOMIC DNA]</scope>
    <source>
        <strain evidence="1">cv. PI 614886</strain>
    </source>
</reference>